<feature type="transmembrane region" description="Helical" evidence="6">
    <location>
        <begin position="32"/>
        <end position="54"/>
    </location>
</feature>
<sequence length="281" mass="30637">MAAHVDMHTTRESLRLIEQSGVAKARLSWLDLVLKAFLAGIFISLGGGFTLIVIGGAPGLRADNPALASLVGGLVFPIGFVVIILTGMELCTLNIFVMTYATLQRKTILCDLAINLVVSYVCNICGCLFYAGVLIYWADLLRTSDQQSYASAQAEANVNVGWGINLARGIMCNWLIAIAYIFSTEGRDLLSKVVGIWIAMATFVSMGFQHSVVNYFMIPTGMFYGTNFGVGKFIWASCIPVTLGNIIGGAFFGAVMFWMIYGKHELKEREAMREADEQHSA</sequence>
<evidence type="ECO:0000256" key="6">
    <source>
        <dbReference type="SAM" id="Phobius"/>
    </source>
</evidence>
<dbReference type="InterPro" id="IPR000292">
    <property type="entry name" value="For/NO2_transpt"/>
</dbReference>
<dbReference type="GO" id="GO:0015513">
    <property type="term" value="F:high-affinity secondary active nitrite transmembrane transporter activity"/>
    <property type="evidence" value="ECO:0007669"/>
    <property type="project" value="TreeGrafter"/>
</dbReference>
<dbReference type="PANTHER" id="PTHR30520">
    <property type="entry name" value="FORMATE TRANSPORTER-RELATED"/>
    <property type="match status" value="1"/>
</dbReference>
<feature type="transmembrane region" description="Helical" evidence="6">
    <location>
        <begin position="112"/>
        <end position="138"/>
    </location>
</feature>
<dbReference type="Pfam" id="PF01226">
    <property type="entry name" value="Form_Nir_trans"/>
    <property type="match status" value="1"/>
</dbReference>
<evidence type="ECO:0000256" key="4">
    <source>
        <dbReference type="ARBA" id="ARBA00023136"/>
    </source>
</evidence>
<evidence type="ECO:0000256" key="1">
    <source>
        <dbReference type="ARBA" id="ARBA00004141"/>
    </source>
</evidence>
<evidence type="ECO:0000256" key="5">
    <source>
        <dbReference type="ARBA" id="ARBA00049660"/>
    </source>
</evidence>
<keyword evidence="8" id="KW-1185">Reference proteome</keyword>
<dbReference type="AlphaFoldDB" id="A0A3N2Q4M4"/>
<feature type="transmembrane region" description="Helical" evidence="6">
    <location>
        <begin position="74"/>
        <end position="100"/>
    </location>
</feature>
<dbReference type="STRING" id="1314773.A0A3N2Q4M4"/>
<keyword evidence="4 6" id="KW-0472">Membrane</keyword>
<feature type="transmembrane region" description="Helical" evidence="6">
    <location>
        <begin position="194"/>
        <end position="213"/>
    </location>
</feature>
<evidence type="ECO:0000313" key="7">
    <source>
        <dbReference type="EMBL" id="ROT41608.1"/>
    </source>
</evidence>
<dbReference type="GO" id="GO:0015707">
    <property type="term" value="P:nitrite transport"/>
    <property type="evidence" value="ECO:0007669"/>
    <property type="project" value="TreeGrafter"/>
</dbReference>
<dbReference type="RefSeq" id="XP_028469414.1">
    <property type="nucleotide sequence ID" value="XM_028611442.1"/>
</dbReference>
<dbReference type="GeneID" id="39579920"/>
<reference evidence="7 8" key="1">
    <citation type="journal article" date="2018" name="Mol. Ecol.">
        <title>The obligate alkalophilic soda-lake fungus Sodiomyces alkalinus has shifted to a protein diet.</title>
        <authorList>
            <person name="Grum-Grzhimaylo A.A."/>
            <person name="Falkoski D.L."/>
            <person name="van den Heuvel J."/>
            <person name="Valero-Jimenez C.A."/>
            <person name="Min B."/>
            <person name="Choi I.G."/>
            <person name="Lipzen A."/>
            <person name="Daum C.G."/>
            <person name="Aanen D.K."/>
            <person name="Tsang A."/>
            <person name="Henrissat B."/>
            <person name="Bilanenko E.N."/>
            <person name="de Vries R.P."/>
            <person name="van Kan J.A.L."/>
            <person name="Grigoriev I.V."/>
            <person name="Debets A.J.M."/>
        </authorList>
    </citation>
    <scope>NUCLEOTIDE SEQUENCE [LARGE SCALE GENOMIC DNA]</scope>
    <source>
        <strain evidence="7 8">F11</strain>
    </source>
</reference>
<dbReference type="EMBL" id="ML119052">
    <property type="protein sequence ID" value="ROT41608.1"/>
    <property type="molecule type" value="Genomic_DNA"/>
</dbReference>
<gene>
    <name evidence="7" type="ORF">SODALDRAFT_331362</name>
</gene>
<feature type="transmembrane region" description="Helical" evidence="6">
    <location>
        <begin position="158"/>
        <end position="182"/>
    </location>
</feature>
<organism evidence="7 8">
    <name type="scientific">Sodiomyces alkalinus (strain CBS 110278 / VKM F-3762 / F11)</name>
    <name type="common">Alkaliphilic filamentous fungus</name>
    <dbReference type="NCBI Taxonomy" id="1314773"/>
    <lineage>
        <taxon>Eukaryota</taxon>
        <taxon>Fungi</taxon>
        <taxon>Dikarya</taxon>
        <taxon>Ascomycota</taxon>
        <taxon>Pezizomycotina</taxon>
        <taxon>Sordariomycetes</taxon>
        <taxon>Hypocreomycetidae</taxon>
        <taxon>Glomerellales</taxon>
        <taxon>Plectosphaerellaceae</taxon>
        <taxon>Sodiomyces</taxon>
    </lineage>
</organism>
<evidence type="ECO:0000313" key="8">
    <source>
        <dbReference type="Proteomes" id="UP000272025"/>
    </source>
</evidence>
<dbReference type="GO" id="GO:0005886">
    <property type="term" value="C:plasma membrane"/>
    <property type="evidence" value="ECO:0007669"/>
    <property type="project" value="TreeGrafter"/>
</dbReference>
<proteinExistence type="inferred from homology"/>
<comment type="similarity">
    <text evidence="5">Belongs to the FNT transporter (TC 1.A.16) family.</text>
</comment>
<feature type="transmembrane region" description="Helical" evidence="6">
    <location>
        <begin position="233"/>
        <end position="261"/>
    </location>
</feature>
<evidence type="ECO:0000256" key="3">
    <source>
        <dbReference type="ARBA" id="ARBA00022989"/>
    </source>
</evidence>
<keyword evidence="3 6" id="KW-1133">Transmembrane helix</keyword>
<dbReference type="Gene3D" id="1.20.1080.10">
    <property type="entry name" value="Glycerol uptake facilitator protein"/>
    <property type="match status" value="1"/>
</dbReference>
<dbReference type="Proteomes" id="UP000272025">
    <property type="component" value="Unassembled WGS sequence"/>
</dbReference>
<comment type="subcellular location">
    <subcellularLocation>
        <location evidence="1">Membrane</location>
        <topology evidence="1">Multi-pass membrane protein</topology>
    </subcellularLocation>
</comment>
<evidence type="ECO:0000256" key="2">
    <source>
        <dbReference type="ARBA" id="ARBA00022692"/>
    </source>
</evidence>
<dbReference type="OrthoDB" id="4829at2759"/>
<dbReference type="InterPro" id="IPR023271">
    <property type="entry name" value="Aquaporin-like"/>
</dbReference>
<dbReference type="PANTHER" id="PTHR30520:SF6">
    <property type="entry name" value="FORMATE_NITRATE FAMILY TRANSPORTER (EUROFUNG)"/>
    <property type="match status" value="1"/>
</dbReference>
<name>A0A3N2Q4M4_SODAK</name>
<accession>A0A3N2Q4M4</accession>
<protein>
    <submittedName>
        <fullName evidence="7">Formate/nitrite transporter</fullName>
    </submittedName>
</protein>
<keyword evidence="2 6" id="KW-0812">Transmembrane</keyword>